<dbReference type="PIR" id="T46671">
    <property type="entry name" value="T46671"/>
</dbReference>
<dbReference type="KEGG" id="ag:CAA12012"/>
<protein>
    <submittedName>
        <fullName evidence="1">SnoaE</fullName>
    </submittedName>
</protein>
<reference evidence="1" key="4">
    <citation type="submission" date="1999-10" db="EMBL/GenBank/DDBJ databases">
        <authorList>
            <person name="Ylihonko K.P.J."/>
        </authorList>
    </citation>
    <scope>NUCLEOTIDE SEQUENCE</scope>
    <source>
        <strain evidence="1">ATCC 27451</strain>
    </source>
</reference>
<dbReference type="InterPro" id="IPR019587">
    <property type="entry name" value="Polyketide_cyclase/dehydratase"/>
</dbReference>
<dbReference type="SUPFAM" id="SSF55961">
    <property type="entry name" value="Bet v1-like"/>
    <property type="match status" value="2"/>
</dbReference>
<organism evidence="1">
    <name type="scientific">Streptomyces nogalater</name>
    <dbReference type="NCBI Taxonomy" id="38314"/>
    <lineage>
        <taxon>Bacteria</taxon>
        <taxon>Bacillati</taxon>
        <taxon>Actinomycetota</taxon>
        <taxon>Actinomycetes</taxon>
        <taxon>Kitasatosporales</taxon>
        <taxon>Streptomycetaceae</taxon>
        <taxon>Streptomyces</taxon>
    </lineage>
</organism>
<dbReference type="EMBL" id="AJ224512">
    <property type="protein sequence ID" value="CAA12012.1"/>
    <property type="molecule type" value="Genomic_DNA"/>
</dbReference>
<gene>
    <name evidence="1" type="primary">snoaE</name>
</gene>
<dbReference type="GO" id="GO:0032259">
    <property type="term" value="P:methylation"/>
    <property type="evidence" value="ECO:0007669"/>
    <property type="project" value="UniProtKB-KW"/>
</dbReference>
<keyword evidence="1" id="KW-0489">Methyltransferase</keyword>
<accession>Q54490</accession>
<dbReference type="InterPro" id="IPR023393">
    <property type="entry name" value="START-like_dom_sf"/>
</dbReference>
<dbReference type="AlphaFoldDB" id="Q54490"/>
<dbReference type="Pfam" id="PF10604">
    <property type="entry name" value="Polyketide_cyc2"/>
    <property type="match status" value="2"/>
</dbReference>
<evidence type="ECO:0000313" key="1">
    <source>
        <dbReference type="EMBL" id="CAA12012.1"/>
    </source>
</evidence>
<reference evidence="1" key="1">
    <citation type="journal article" date="1996" name="Microbiology">
        <title>Production of hybrid anthracycline antibiotics by heterologous expression of Streptomyces nogalater nogalamycin biosynthesis genes.</title>
        <authorList>
            <person name="Ylihonko K."/>
            <person name="Hakala J."/>
            <person name="Kunnari T."/>
            <person name="Mantsala P."/>
        </authorList>
    </citation>
    <scope>NUCLEOTIDE SEQUENCE</scope>
    <source>
        <strain evidence="1">ATCC 27451</strain>
    </source>
</reference>
<reference evidence="1" key="3">
    <citation type="journal article" date="1997" name="Mol. Gen. Genet.">
        <title>Characterization of Streptomyces nogalater genes encoding enzymes involved in glycosylation steps in nogalamycin biosynthesis.</title>
        <authorList>
            <person name="Torkkell S."/>
            <person name="Ylihonko K."/>
            <person name="Hakala J."/>
            <person name="Skurnik M."/>
            <person name="Mantsala P."/>
        </authorList>
    </citation>
    <scope>NUCLEOTIDE SEQUENCE</scope>
    <source>
        <strain evidence="1">ATCC 27451</strain>
    </source>
</reference>
<dbReference type="Gene3D" id="3.30.530.20">
    <property type="match status" value="2"/>
</dbReference>
<reference evidence="1" key="2">
    <citation type="journal article" date="1996" name="Mol. Gen. Genet.">
        <title>A gene cluster involved in nogalamycin biosynthesis from Streptomyces nogalater: sequence analysis and complementation of early-block mutations in the anthracycline pathway.</title>
        <authorList>
            <person name="Ylihonko K."/>
            <person name="Tuikkanen J."/>
            <person name="Jussila S."/>
            <person name="Cong L."/>
            <person name="Mantsala P."/>
        </authorList>
    </citation>
    <scope>NUCLEOTIDE SEQUENCE</scope>
    <source>
        <strain evidence="1">ATCC 27451</strain>
    </source>
</reference>
<dbReference type="CDD" id="cd08861">
    <property type="entry name" value="OtcD1_ARO-CYC_like"/>
    <property type="match status" value="2"/>
</dbReference>
<proteinExistence type="predicted"/>
<sequence>MTAGDTTLTTHRTEHRVTVSAPARRVFDLVADITGWPHTFPPTVHAEYAERGASEERIRIWATANGEVKAWTSHRSLDREGLRVRFRQEKSQHPVAGMGGEWIIRPVDGERSEVILTHDFQAVEDDPAHVDWIHRAVDRNSGAELAALKPRRNARTARNGTLFTFADEVTVTGAPGDVYDYLNEARRWQERLPHVAAVSLDEPAPGVQRLGMDTKGPDGTVHTTESVRICFPQDRIVYKQFTMPPLMAVHTGTWRIAPAADGHGTTVTSLHTVVVDDSAVTTVLGPDATLADARRFLRDALGRNSRTTLGFAKEYAEERARRA</sequence>
<dbReference type="GO" id="GO:0008168">
    <property type="term" value="F:methyltransferase activity"/>
    <property type="evidence" value="ECO:0007669"/>
    <property type="project" value="UniProtKB-KW"/>
</dbReference>
<name>Q54490_STRNO</name>
<keyword evidence="1" id="KW-0808">Transferase</keyword>